<evidence type="ECO:0000313" key="7">
    <source>
        <dbReference type="EMBL" id="OHS98138.1"/>
    </source>
</evidence>
<evidence type="ECO:0000256" key="4">
    <source>
        <dbReference type="ARBA" id="ARBA00023242"/>
    </source>
</evidence>
<proteinExistence type="predicted"/>
<dbReference type="SMART" id="SM00717">
    <property type="entry name" value="SANT"/>
    <property type="match status" value="2"/>
</dbReference>
<dbReference type="PROSITE" id="PS50090">
    <property type="entry name" value="MYB_LIKE"/>
    <property type="match status" value="2"/>
</dbReference>
<comment type="caution">
    <text evidence="7">The sequence shown here is derived from an EMBL/GenBank/DDBJ whole genome shotgun (WGS) entry which is preliminary data.</text>
</comment>
<keyword evidence="8" id="KW-1185">Reference proteome</keyword>
<dbReference type="InterPro" id="IPR009057">
    <property type="entry name" value="Homeodomain-like_sf"/>
</dbReference>
<dbReference type="PROSITE" id="PS51294">
    <property type="entry name" value="HTH_MYB"/>
    <property type="match status" value="2"/>
</dbReference>
<dbReference type="SUPFAM" id="SSF46689">
    <property type="entry name" value="Homeodomain-like"/>
    <property type="match status" value="1"/>
</dbReference>
<name>A0A1J4JG69_9EUKA</name>
<evidence type="ECO:0000256" key="3">
    <source>
        <dbReference type="ARBA" id="ARBA00023163"/>
    </source>
</evidence>
<dbReference type="InterPro" id="IPR017930">
    <property type="entry name" value="Myb_dom"/>
</dbReference>
<keyword evidence="1" id="KW-0805">Transcription regulation</keyword>
<feature type="domain" description="Myb-like" evidence="5">
    <location>
        <begin position="32"/>
        <end position="83"/>
    </location>
</feature>
<dbReference type="PANTHER" id="PTHR46621">
    <property type="entry name" value="SNRNA-ACTIVATING PROTEIN COMPLEX SUBUNIT 4"/>
    <property type="match status" value="1"/>
</dbReference>
<evidence type="ECO:0000313" key="8">
    <source>
        <dbReference type="Proteomes" id="UP000179807"/>
    </source>
</evidence>
<dbReference type="GO" id="GO:0019185">
    <property type="term" value="C:snRNA-activating protein complex"/>
    <property type="evidence" value="ECO:0007669"/>
    <property type="project" value="TreeGrafter"/>
</dbReference>
<evidence type="ECO:0000256" key="2">
    <source>
        <dbReference type="ARBA" id="ARBA00023125"/>
    </source>
</evidence>
<dbReference type="CDD" id="cd00167">
    <property type="entry name" value="SANT"/>
    <property type="match status" value="2"/>
</dbReference>
<dbReference type="GO" id="GO:0000978">
    <property type="term" value="F:RNA polymerase II cis-regulatory region sequence-specific DNA binding"/>
    <property type="evidence" value="ECO:0007669"/>
    <property type="project" value="TreeGrafter"/>
</dbReference>
<dbReference type="InterPro" id="IPR051575">
    <property type="entry name" value="Myb-like_DNA-bd"/>
</dbReference>
<evidence type="ECO:0000256" key="1">
    <source>
        <dbReference type="ARBA" id="ARBA00023015"/>
    </source>
</evidence>
<dbReference type="GO" id="GO:0042796">
    <property type="term" value="P:snRNA transcription by RNA polymerase III"/>
    <property type="evidence" value="ECO:0007669"/>
    <property type="project" value="TreeGrafter"/>
</dbReference>
<dbReference type="Proteomes" id="UP000179807">
    <property type="component" value="Unassembled WGS sequence"/>
</dbReference>
<dbReference type="VEuPathDB" id="TrichDB:TRFO_35461"/>
<dbReference type="Pfam" id="PF00249">
    <property type="entry name" value="Myb_DNA-binding"/>
    <property type="match status" value="2"/>
</dbReference>
<organism evidence="7 8">
    <name type="scientific">Tritrichomonas foetus</name>
    <dbReference type="NCBI Taxonomy" id="1144522"/>
    <lineage>
        <taxon>Eukaryota</taxon>
        <taxon>Metamonada</taxon>
        <taxon>Parabasalia</taxon>
        <taxon>Tritrichomonadida</taxon>
        <taxon>Tritrichomonadidae</taxon>
        <taxon>Tritrichomonas</taxon>
    </lineage>
</organism>
<accession>A0A1J4JG69</accession>
<dbReference type="EMBL" id="MLAK01001072">
    <property type="protein sequence ID" value="OHS98138.1"/>
    <property type="molecule type" value="Genomic_DNA"/>
</dbReference>
<gene>
    <name evidence="7" type="ORF">TRFO_35461</name>
</gene>
<dbReference type="PANTHER" id="PTHR46621:SF1">
    <property type="entry name" value="SNRNA-ACTIVATING PROTEIN COMPLEX SUBUNIT 4"/>
    <property type="match status" value="1"/>
</dbReference>
<dbReference type="Gene3D" id="1.10.10.60">
    <property type="entry name" value="Homeodomain-like"/>
    <property type="match status" value="2"/>
</dbReference>
<feature type="domain" description="Myb-like" evidence="5">
    <location>
        <begin position="84"/>
        <end position="134"/>
    </location>
</feature>
<dbReference type="GeneID" id="94844972"/>
<sequence length="211" mass="24807">MFSMNMCFPYYENYEGTEDIAANLSASIGNKRSKSKRSRFSKEEDDKLDKLVIKYGQHNWQKIADKIGTKSVRQCRDRWKNYVDPNLNSNDWSNEEDNLLITKFYEIGPHWRQVAAGFNNRSINCVRNRLIKLLKNYQISSQYLKGDTPFNIPNQYEKGKYAQSKTSDGIFSRLDFVTLMNHAQNDNYSQQMNLITEQVIEEISQCTEFDF</sequence>
<dbReference type="RefSeq" id="XP_068351275.1">
    <property type="nucleotide sequence ID" value="XM_068510268.1"/>
</dbReference>
<dbReference type="GO" id="GO:0001006">
    <property type="term" value="F:RNA polymerase III type 3 promoter sequence-specific DNA binding"/>
    <property type="evidence" value="ECO:0007669"/>
    <property type="project" value="TreeGrafter"/>
</dbReference>
<keyword evidence="4" id="KW-0539">Nucleus</keyword>
<evidence type="ECO:0000259" key="5">
    <source>
        <dbReference type="PROSITE" id="PS50090"/>
    </source>
</evidence>
<dbReference type="OrthoDB" id="2143914at2759"/>
<feature type="domain" description="HTH myb-type" evidence="6">
    <location>
        <begin position="32"/>
        <end position="87"/>
    </location>
</feature>
<keyword evidence="2 7" id="KW-0238">DNA-binding</keyword>
<protein>
    <submittedName>
        <fullName evidence="7">DNA-binding protein reb1</fullName>
    </submittedName>
</protein>
<keyword evidence="3" id="KW-0804">Transcription</keyword>
<dbReference type="InterPro" id="IPR001005">
    <property type="entry name" value="SANT/Myb"/>
</dbReference>
<dbReference type="AlphaFoldDB" id="A0A1J4JG69"/>
<dbReference type="GO" id="GO:0042795">
    <property type="term" value="P:snRNA transcription by RNA polymerase II"/>
    <property type="evidence" value="ECO:0007669"/>
    <property type="project" value="TreeGrafter"/>
</dbReference>
<feature type="domain" description="HTH myb-type" evidence="6">
    <location>
        <begin position="92"/>
        <end position="138"/>
    </location>
</feature>
<evidence type="ECO:0000259" key="6">
    <source>
        <dbReference type="PROSITE" id="PS51294"/>
    </source>
</evidence>
<reference evidence="7" key="1">
    <citation type="submission" date="2016-10" db="EMBL/GenBank/DDBJ databases">
        <authorList>
            <person name="Benchimol M."/>
            <person name="Almeida L.G."/>
            <person name="Vasconcelos A.T."/>
            <person name="Perreira-Neves A."/>
            <person name="Rosa I.A."/>
            <person name="Tasca T."/>
            <person name="Bogo M.R."/>
            <person name="de Souza W."/>
        </authorList>
    </citation>
    <scope>NUCLEOTIDE SEQUENCE [LARGE SCALE GENOMIC DNA]</scope>
    <source>
        <strain evidence="7">K</strain>
    </source>
</reference>